<dbReference type="InterPro" id="IPR010998">
    <property type="entry name" value="Integrase_recombinase_N"/>
</dbReference>
<comment type="similarity">
    <text evidence="1">Belongs to the 'phage' integrase family.</text>
</comment>
<evidence type="ECO:0000256" key="2">
    <source>
        <dbReference type="ARBA" id="ARBA00022908"/>
    </source>
</evidence>
<dbReference type="EMBL" id="JAEUXJ010000007">
    <property type="protein sequence ID" value="MBL6457225.1"/>
    <property type="molecule type" value="Genomic_DNA"/>
</dbReference>
<dbReference type="Proteomes" id="UP000606490">
    <property type="component" value="Unassembled WGS sequence"/>
</dbReference>
<keyword evidence="8" id="KW-1185">Reference proteome</keyword>
<feature type="domain" description="Core-binding (CB)" evidence="6">
    <location>
        <begin position="81"/>
        <end position="188"/>
    </location>
</feature>
<accession>A0ABS1V6B8</accession>
<dbReference type="Gene3D" id="3.30.160.390">
    <property type="entry name" value="Integrase, DNA-binding domain"/>
    <property type="match status" value="1"/>
</dbReference>
<dbReference type="PANTHER" id="PTHR30629">
    <property type="entry name" value="PROPHAGE INTEGRASE"/>
    <property type="match status" value="1"/>
</dbReference>
<dbReference type="InterPro" id="IPR013762">
    <property type="entry name" value="Integrase-like_cat_sf"/>
</dbReference>
<evidence type="ECO:0000259" key="6">
    <source>
        <dbReference type="PROSITE" id="PS51900"/>
    </source>
</evidence>
<comment type="caution">
    <text evidence="7">The sequence shown here is derived from an EMBL/GenBank/DDBJ whole genome shotgun (WGS) entry which is preliminary data.</text>
</comment>
<evidence type="ECO:0000256" key="3">
    <source>
        <dbReference type="ARBA" id="ARBA00023125"/>
    </source>
</evidence>
<organism evidence="7 8">
    <name type="scientific">Belnapia mucosa</name>
    <dbReference type="NCBI Taxonomy" id="2804532"/>
    <lineage>
        <taxon>Bacteria</taxon>
        <taxon>Pseudomonadati</taxon>
        <taxon>Pseudomonadota</taxon>
        <taxon>Alphaproteobacteria</taxon>
        <taxon>Acetobacterales</taxon>
        <taxon>Roseomonadaceae</taxon>
        <taxon>Belnapia</taxon>
    </lineage>
</organism>
<evidence type="ECO:0000313" key="8">
    <source>
        <dbReference type="Proteomes" id="UP000606490"/>
    </source>
</evidence>
<keyword evidence="4" id="KW-0233">DNA recombination</keyword>
<evidence type="ECO:0000256" key="5">
    <source>
        <dbReference type="PROSITE-ProRule" id="PRU01248"/>
    </source>
</evidence>
<keyword evidence="2" id="KW-0229">DNA integration</keyword>
<proteinExistence type="inferred from homology"/>
<dbReference type="PANTHER" id="PTHR30629:SF2">
    <property type="entry name" value="PROPHAGE INTEGRASE INTS-RELATED"/>
    <property type="match status" value="1"/>
</dbReference>
<dbReference type="SUPFAM" id="SSF56349">
    <property type="entry name" value="DNA breaking-rejoining enzymes"/>
    <property type="match status" value="1"/>
</dbReference>
<dbReference type="GO" id="GO:0003677">
    <property type="term" value="F:DNA binding"/>
    <property type="evidence" value="ECO:0007669"/>
    <property type="project" value="UniProtKB-KW"/>
</dbReference>
<reference evidence="7 8" key="1">
    <citation type="submission" date="2021-01" db="EMBL/GenBank/DDBJ databases">
        <title>Belnapia mucosa sp. nov. and Belnapia arida sp. nov., isolated from the Tabernas Desert (Almeria, Spain).</title>
        <authorList>
            <person name="Molina-Menor E."/>
            <person name="Vidal-Verdu A."/>
            <person name="Calonge A."/>
            <person name="Satari L."/>
            <person name="Pereto Magraner J."/>
            <person name="Porcar Miralles M."/>
        </authorList>
    </citation>
    <scope>NUCLEOTIDE SEQUENCE [LARGE SCALE GENOMIC DNA]</scope>
    <source>
        <strain evidence="7 8">T6</strain>
    </source>
</reference>
<dbReference type="Gene3D" id="1.10.150.130">
    <property type="match status" value="1"/>
</dbReference>
<dbReference type="Gene3D" id="1.10.443.10">
    <property type="entry name" value="Intergrase catalytic core"/>
    <property type="match status" value="1"/>
</dbReference>
<dbReference type="InterPro" id="IPR038488">
    <property type="entry name" value="Integrase_DNA-bd_sf"/>
</dbReference>
<dbReference type="Pfam" id="PF13356">
    <property type="entry name" value="Arm-DNA-bind_3"/>
    <property type="match status" value="1"/>
</dbReference>
<dbReference type="PROSITE" id="PS51900">
    <property type="entry name" value="CB"/>
    <property type="match status" value="1"/>
</dbReference>
<keyword evidence="3 5" id="KW-0238">DNA-binding</keyword>
<dbReference type="InterPro" id="IPR011010">
    <property type="entry name" value="DNA_brk_join_enz"/>
</dbReference>
<evidence type="ECO:0000256" key="1">
    <source>
        <dbReference type="ARBA" id="ARBA00008857"/>
    </source>
</evidence>
<evidence type="ECO:0000313" key="7">
    <source>
        <dbReference type="EMBL" id="MBL6457225.1"/>
    </source>
</evidence>
<dbReference type="InterPro" id="IPR025166">
    <property type="entry name" value="Integrase_DNA_bind_dom"/>
</dbReference>
<evidence type="ECO:0000256" key="4">
    <source>
        <dbReference type="ARBA" id="ARBA00023172"/>
    </source>
</evidence>
<gene>
    <name evidence="7" type="ORF">JMJ55_17960</name>
</gene>
<protein>
    <submittedName>
        <fullName evidence="7">Integrase arm-type DNA-binding domain-containing protein</fullName>
    </submittedName>
</protein>
<dbReference type="InterPro" id="IPR044068">
    <property type="entry name" value="CB"/>
</dbReference>
<name>A0ABS1V6B8_9PROT</name>
<dbReference type="InterPro" id="IPR050808">
    <property type="entry name" value="Phage_Integrase"/>
</dbReference>
<sequence length="337" mass="36810">MTLWDDAVVGFGARRRQGTQISYIVVYRTVEGRQRLITIGRHGSPWTADTARTEALHLLGEVARGGDPLADQRGRRAAGAMSIGDLCDRYLADMETGRLLTRHRQIKKPSTLRIDRSRVEVHIRPLLGAVPVAALTREDAERAMSLIAEGRISQQVRRDKYGLSNVRGGRGAASRTIGLLGAILTYAVRLGLRADNPVHGVVRPADGRRERRLRVEEYVALGEGLLVAEDDTEVWAPGLVAIRFLLLTGWRRGEVLGLRWPDIDLARRTAPADLGLADATIGTLLGHRDHTITQRYIHSADAALLAAADAVAERTAELMAGIVRPPHPTQVLASSIA</sequence>